<comment type="caution">
    <text evidence="6">The sequence shown here is derived from an EMBL/GenBank/DDBJ whole genome shotgun (WGS) entry which is preliminary data.</text>
</comment>
<evidence type="ECO:0000259" key="4">
    <source>
        <dbReference type="PROSITE" id="PS51071"/>
    </source>
</evidence>
<keyword evidence="2" id="KW-0238">DNA-binding</keyword>
<protein>
    <submittedName>
        <fullName evidence="6">Transcriptional regulator, RpiR family</fullName>
    </submittedName>
</protein>
<dbReference type="PATRIC" id="fig|398512.5.peg.1530"/>
<dbReference type="PANTHER" id="PTHR30514">
    <property type="entry name" value="GLUCOKINASE"/>
    <property type="match status" value="1"/>
</dbReference>
<dbReference type="Gene3D" id="1.10.10.10">
    <property type="entry name" value="Winged helix-like DNA-binding domain superfamily/Winged helix DNA-binding domain"/>
    <property type="match status" value="1"/>
</dbReference>
<dbReference type="Proteomes" id="UP000036923">
    <property type="component" value="Unassembled WGS sequence"/>
</dbReference>
<feature type="domain" description="SIS" evidence="5">
    <location>
        <begin position="127"/>
        <end position="266"/>
    </location>
</feature>
<dbReference type="InterPro" id="IPR036388">
    <property type="entry name" value="WH-like_DNA-bd_sf"/>
</dbReference>
<dbReference type="PANTHER" id="PTHR30514:SF18">
    <property type="entry name" value="RPIR-FAMILY TRANSCRIPTIONAL REGULATOR"/>
    <property type="match status" value="1"/>
</dbReference>
<feature type="domain" description="HTH rpiR-type" evidence="4">
    <location>
        <begin position="5"/>
        <end position="81"/>
    </location>
</feature>
<evidence type="ECO:0000313" key="6">
    <source>
        <dbReference type="EMBL" id="KNY26209.1"/>
    </source>
</evidence>
<dbReference type="STRING" id="398512.Bccel_1471"/>
<dbReference type="InterPro" id="IPR046348">
    <property type="entry name" value="SIS_dom_sf"/>
</dbReference>
<evidence type="ECO:0000259" key="5">
    <source>
        <dbReference type="PROSITE" id="PS51464"/>
    </source>
</evidence>
<dbReference type="InterPro" id="IPR009057">
    <property type="entry name" value="Homeodomain-like_sf"/>
</dbReference>
<dbReference type="PROSITE" id="PS51071">
    <property type="entry name" value="HTH_RPIR"/>
    <property type="match status" value="1"/>
</dbReference>
<dbReference type="InterPro" id="IPR047640">
    <property type="entry name" value="RpiR-like"/>
</dbReference>
<dbReference type="InterPro" id="IPR035472">
    <property type="entry name" value="RpiR-like_SIS"/>
</dbReference>
<evidence type="ECO:0000256" key="2">
    <source>
        <dbReference type="ARBA" id="ARBA00023125"/>
    </source>
</evidence>
<sequence>MDKSNDLIKKLQDNMNEFSKGQKLIAWYIINHYGKAAYMTAAKLGEDVGVSESTVVRFANELGYDGYPKLQKVLQELIKSKLTAVQRLEVSSNRIGDENILKSVLSSDMEKIKITMEEIDHSSFNNTIETILNANKIYILGVRSSAPLASFLGFYFNLIFDNVRLVHTTSVSEIFEQIINATSGDVVIGISFPRYSKRTIKAMQFAKDQGASVVAITDSYESPVAQYADSSLIARSDMASFADSLVAPLSVINALIVAVGMRRKEHLFKTFERLENIWDEYQVYEKPDHVDQFRKADF</sequence>
<organism evidence="6 7">
    <name type="scientific">Pseudobacteroides cellulosolvens ATCC 35603 = DSM 2933</name>
    <dbReference type="NCBI Taxonomy" id="398512"/>
    <lineage>
        <taxon>Bacteria</taxon>
        <taxon>Bacillati</taxon>
        <taxon>Bacillota</taxon>
        <taxon>Clostridia</taxon>
        <taxon>Eubacteriales</taxon>
        <taxon>Oscillospiraceae</taxon>
        <taxon>Pseudobacteroides</taxon>
    </lineage>
</organism>
<dbReference type="EMBL" id="LGTC01000001">
    <property type="protein sequence ID" value="KNY26209.1"/>
    <property type="molecule type" value="Genomic_DNA"/>
</dbReference>
<dbReference type="GO" id="GO:0003677">
    <property type="term" value="F:DNA binding"/>
    <property type="evidence" value="ECO:0007669"/>
    <property type="project" value="UniProtKB-KW"/>
</dbReference>
<dbReference type="InterPro" id="IPR000281">
    <property type="entry name" value="HTH_RpiR"/>
</dbReference>
<evidence type="ECO:0000256" key="3">
    <source>
        <dbReference type="ARBA" id="ARBA00023163"/>
    </source>
</evidence>
<dbReference type="AlphaFoldDB" id="A0A0L6JKB8"/>
<dbReference type="OrthoDB" id="2930at2"/>
<evidence type="ECO:0000256" key="1">
    <source>
        <dbReference type="ARBA" id="ARBA00023015"/>
    </source>
</evidence>
<dbReference type="CDD" id="cd05013">
    <property type="entry name" value="SIS_RpiR"/>
    <property type="match status" value="1"/>
</dbReference>
<evidence type="ECO:0000313" key="7">
    <source>
        <dbReference type="Proteomes" id="UP000036923"/>
    </source>
</evidence>
<name>A0A0L6JKB8_9FIRM</name>
<dbReference type="GO" id="GO:1901135">
    <property type="term" value="P:carbohydrate derivative metabolic process"/>
    <property type="evidence" value="ECO:0007669"/>
    <property type="project" value="InterPro"/>
</dbReference>
<proteinExistence type="predicted"/>
<dbReference type="SUPFAM" id="SSF46689">
    <property type="entry name" value="Homeodomain-like"/>
    <property type="match status" value="1"/>
</dbReference>
<dbReference type="Pfam" id="PF01380">
    <property type="entry name" value="SIS"/>
    <property type="match status" value="1"/>
</dbReference>
<dbReference type="RefSeq" id="WP_036942195.1">
    <property type="nucleotide sequence ID" value="NZ_JQKC01000018.1"/>
</dbReference>
<keyword evidence="3" id="KW-0804">Transcription</keyword>
<dbReference type="PROSITE" id="PS51464">
    <property type="entry name" value="SIS"/>
    <property type="match status" value="1"/>
</dbReference>
<dbReference type="GO" id="GO:0003700">
    <property type="term" value="F:DNA-binding transcription factor activity"/>
    <property type="evidence" value="ECO:0007669"/>
    <property type="project" value="InterPro"/>
</dbReference>
<dbReference type="Pfam" id="PF01418">
    <property type="entry name" value="HTH_6"/>
    <property type="match status" value="1"/>
</dbReference>
<dbReference type="GO" id="GO:0097367">
    <property type="term" value="F:carbohydrate derivative binding"/>
    <property type="evidence" value="ECO:0007669"/>
    <property type="project" value="InterPro"/>
</dbReference>
<dbReference type="SUPFAM" id="SSF53697">
    <property type="entry name" value="SIS domain"/>
    <property type="match status" value="1"/>
</dbReference>
<reference evidence="7" key="1">
    <citation type="submission" date="2015-07" db="EMBL/GenBank/DDBJ databases">
        <title>Near-Complete Genome Sequence of the Cellulolytic Bacterium Bacteroides (Pseudobacteroides) cellulosolvens ATCC 35603.</title>
        <authorList>
            <person name="Dassa B."/>
            <person name="Utturkar S.M."/>
            <person name="Klingeman D.M."/>
            <person name="Hurt R.A."/>
            <person name="Keller M."/>
            <person name="Xu J."/>
            <person name="Reddy Y.H.K."/>
            <person name="Borovok I."/>
            <person name="Grinberg I.R."/>
            <person name="Lamed R."/>
            <person name="Zhivin O."/>
            <person name="Bayer E.A."/>
            <person name="Brown S.D."/>
        </authorList>
    </citation>
    <scope>NUCLEOTIDE SEQUENCE [LARGE SCALE GENOMIC DNA]</scope>
    <source>
        <strain evidence="7">DSM 2933</strain>
    </source>
</reference>
<dbReference type="Gene3D" id="3.40.50.10490">
    <property type="entry name" value="Glucose-6-phosphate isomerase like protein, domain 1"/>
    <property type="match status" value="1"/>
</dbReference>
<dbReference type="InterPro" id="IPR001347">
    <property type="entry name" value="SIS_dom"/>
</dbReference>
<keyword evidence="7" id="KW-1185">Reference proteome</keyword>
<gene>
    <name evidence="6" type="ORF">Bccel_1471</name>
</gene>
<dbReference type="eggNOG" id="COG1737">
    <property type="taxonomic scope" value="Bacteria"/>
</dbReference>
<accession>A0A0L6JKB8</accession>
<keyword evidence="1" id="KW-0805">Transcription regulation</keyword>